<dbReference type="EMBL" id="FNAJ01000001">
    <property type="protein sequence ID" value="SDD37460.1"/>
    <property type="molecule type" value="Genomic_DNA"/>
</dbReference>
<feature type="chain" id="PRO_5022719904" evidence="1">
    <location>
        <begin position="20"/>
        <end position="224"/>
    </location>
</feature>
<evidence type="ECO:0000313" key="2">
    <source>
        <dbReference type="EMBL" id="GEL69026.1"/>
    </source>
</evidence>
<proteinExistence type="predicted"/>
<evidence type="ECO:0000313" key="5">
    <source>
        <dbReference type="Proteomes" id="UP000321224"/>
    </source>
</evidence>
<gene>
    <name evidence="2" type="ORF">MVI01_08100</name>
    <name evidence="3" type="ORF">SAMN04488504_101634</name>
</gene>
<evidence type="ECO:0000256" key="1">
    <source>
        <dbReference type="SAM" id="SignalP"/>
    </source>
</evidence>
<evidence type="ECO:0000313" key="4">
    <source>
        <dbReference type="Proteomes" id="UP000198717"/>
    </source>
</evidence>
<keyword evidence="3" id="KW-0449">Lipoprotein</keyword>
<protein>
    <submittedName>
        <fullName evidence="3">Myxococcus xanthus paralogous lipoprotein family TIGR02269</fullName>
    </submittedName>
</protein>
<comment type="caution">
    <text evidence="2">The sequence shown here is derived from an EMBL/GenBank/DDBJ whole genome shotgun (WGS) entry which is preliminary data.</text>
</comment>
<reference evidence="3 4" key="1">
    <citation type="submission" date="2016-10" db="EMBL/GenBank/DDBJ databases">
        <authorList>
            <person name="Varghese N."/>
            <person name="Submissions S."/>
        </authorList>
    </citation>
    <scope>NUCLEOTIDE SEQUENCE [LARGE SCALE GENOMIC DNA]</scope>
    <source>
        <strain evidence="3 4">DSM 2260</strain>
    </source>
</reference>
<dbReference type="InterPro" id="IPR011755">
    <property type="entry name" value="CHP02269_MYXXA"/>
</dbReference>
<name>A0A511H678_9BACT</name>
<dbReference type="Proteomes" id="UP000321224">
    <property type="component" value="Unassembled WGS sequence"/>
</dbReference>
<dbReference type="Proteomes" id="UP000198717">
    <property type="component" value="Unassembled WGS sequence"/>
</dbReference>
<feature type="signal peptide" evidence="1">
    <location>
        <begin position="1"/>
        <end position="19"/>
    </location>
</feature>
<organism evidence="2 5">
    <name type="scientific">Myxococcus virescens</name>
    <dbReference type="NCBI Taxonomy" id="83456"/>
    <lineage>
        <taxon>Bacteria</taxon>
        <taxon>Pseudomonadati</taxon>
        <taxon>Myxococcota</taxon>
        <taxon>Myxococcia</taxon>
        <taxon>Myxococcales</taxon>
        <taxon>Cystobacterineae</taxon>
        <taxon>Myxococcaceae</taxon>
        <taxon>Myxococcus</taxon>
    </lineage>
</organism>
<accession>A0A511H678</accession>
<evidence type="ECO:0000313" key="3">
    <source>
        <dbReference type="EMBL" id="SDD37460.1"/>
    </source>
</evidence>
<dbReference type="EMBL" id="BJVY01000003">
    <property type="protein sequence ID" value="GEL69026.1"/>
    <property type="molecule type" value="Genomic_DNA"/>
</dbReference>
<dbReference type="Pfam" id="PF09533">
    <property type="entry name" value="DUF2380"/>
    <property type="match status" value="1"/>
</dbReference>
<reference evidence="2 5" key="2">
    <citation type="submission" date="2019-07" db="EMBL/GenBank/DDBJ databases">
        <title>Whole genome shotgun sequence of Myxococcus virescens NBRC 100334.</title>
        <authorList>
            <person name="Hosoyama A."/>
            <person name="Uohara A."/>
            <person name="Ohji S."/>
            <person name="Ichikawa N."/>
        </authorList>
    </citation>
    <scope>NUCLEOTIDE SEQUENCE [LARGE SCALE GENOMIC DNA]</scope>
    <source>
        <strain evidence="2 5">NBRC 100334</strain>
    </source>
</reference>
<dbReference type="AlphaFoldDB" id="A0A511H678"/>
<sequence>MTLLPLLVLCACAATPPAAYDLEDGEHAESCASTDDGHCVVLACDEGLCGIFECGDVDANSVAQSSPALVVELARTYRPPAFRNWRNMGIHPGARPRMTFHFRYRQGFLPAIPRVPGKLVKHHLFPQQRELAQWFTQNGVDIHKFTMLVPEHIHRQIHSGTGRGGMWNQAWRDFMRAKRSGPLPPEVFHRKAVELIFQFELTGPVVPYNTSVAPYQHGPQFQSP</sequence>
<keyword evidence="1" id="KW-0732">Signal</keyword>
<dbReference type="NCBIfam" id="TIGR02269">
    <property type="entry name" value="TIGR02269 family lipoprotein"/>
    <property type="match status" value="1"/>
</dbReference>
<keyword evidence="4" id="KW-1185">Reference proteome</keyword>